<keyword evidence="3" id="KW-1185">Reference proteome</keyword>
<evidence type="ECO:0000313" key="3">
    <source>
        <dbReference type="Proteomes" id="UP000322234"/>
    </source>
</evidence>
<accession>A0A6B0S8E5</accession>
<dbReference type="Proteomes" id="UP000322234">
    <property type="component" value="Unassembled WGS sequence"/>
</dbReference>
<feature type="compositionally biased region" description="Low complexity" evidence="1">
    <location>
        <begin position="23"/>
        <end position="37"/>
    </location>
</feature>
<sequence>MGLALDAQGISFREPQPLRPQHSGAVPPSGAPGCPGSPQEPCPIRQQGVTLNNHTPHMQCDSPAASTDTSTSKKKCDQEEGVVSLECRGSGVVGELPHKEELRLG</sequence>
<dbReference type="EMBL" id="VBQZ03000231">
    <property type="protein sequence ID" value="MXQ98320.1"/>
    <property type="molecule type" value="Genomic_DNA"/>
</dbReference>
<dbReference type="AlphaFoldDB" id="A0A6B0S8E5"/>
<protein>
    <submittedName>
        <fullName evidence="2">Uncharacterized protein</fullName>
    </submittedName>
</protein>
<gene>
    <name evidence="2" type="ORF">E5288_WYG001134</name>
</gene>
<feature type="region of interest" description="Disordered" evidence="1">
    <location>
        <begin position="1"/>
        <end position="81"/>
    </location>
</feature>
<feature type="compositionally biased region" description="Polar residues" evidence="1">
    <location>
        <begin position="47"/>
        <end position="56"/>
    </location>
</feature>
<evidence type="ECO:0000256" key="1">
    <source>
        <dbReference type="SAM" id="MobiDB-lite"/>
    </source>
</evidence>
<organism evidence="2 3">
    <name type="scientific">Bos mutus</name>
    <name type="common">wild yak</name>
    <dbReference type="NCBI Taxonomy" id="72004"/>
    <lineage>
        <taxon>Eukaryota</taxon>
        <taxon>Metazoa</taxon>
        <taxon>Chordata</taxon>
        <taxon>Craniata</taxon>
        <taxon>Vertebrata</taxon>
        <taxon>Euteleostomi</taxon>
        <taxon>Mammalia</taxon>
        <taxon>Eutheria</taxon>
        <taxon>Laurasiatheria</taxon>
        <taxon>Artiodactyla</taxon>
        <taxon>Ruminantia</taxon>
        <taxon>Pecora</taxon>
        <taxon>Bovidae</taxon>
        <taxon>Bovinae</taxon>
        <taxon>Bos</taxon>
    </lineage>
</organism>
<proteinExistence type="predicted"/>
<comment type="caution">
    <text evidence="2">The sequence shown here is derived from an EMBL/GenBank/DDBJ whole genome shotgun (WGS) entry which is preliminary data.</text>
</comment>
<name>A0A6B0S8E5_9CETA</name>
<reference evidence="2" key="1">
    <citation type="submission" date="2019-10" db="EMBL/GenBank/DDBJ databases">
        <title>The sequence and de novo assembly of the wild yak genome.</title>
        <authorList>
            <person name="Liu Y."/>
        </authorList>
    </citation>
    <scope>NUCLEOTIDE SEQUENCE [LARGE SCALE GENOMIC DNA]</scope>
    <source>
        <strain evidence="2">WY2019</strain>
    </source>
</reference>
<evidence type="ECO:0000313" key="2">
    <source>
        <dbReference type="EMBL" id="MXQ98320.1"/>
    </source>
</evidence>